<dbReference type="RefSeq" id="WP_076341402.1">
    <property type="nucleotide sequence ID" value="NZ_CAJTMI010000023.1"/>
</dbReference>
<dbReference type="AlphaFoldDB" id="A0A1U7NMD1"/>
<evidence type="ECO:0000313" key="3">
    <source>
        <dbReference type="Proteomes" id="UP000186705"/>
    </source>
</evidence>
<evidence type="ECO:0000313" key="2">
    <source>
        <dbReference type="EMBL" id="OLU46354.1"/>
    </source>
</evidence>
<feature type="domain" description="ABM" evidence="1">
    <location>
        <begin position="3"/>
        <end position="94"/>
    </location>
</feature>
<evidence type="ECO:0000259" key="1">
    <source>
        <dbReference type="PROSITE" id="PS51725"/>
    </source>
</evidence>
<dbReference type="Pfam" id="PF03992">
    <property type="entry name" value="ABM"/>
    <property type="match status" value="1"/>
</dbReference>
<comment type="caution">
    <text evidence="2">The sequence shown here is derived from an EMBL/GenBank/DDBJ whole genome shotgun (WGS) entry which is preliminary data.</text>
</comment>
<dbReference type="OrthoDB" id="123158at2"/>
<keyword evidence="2" id="KW-0503">Monooxygenase</keyword>
<dbReference type="STRING" id="1862672.BO225_06190"/>
<dbReference type="Gene3D" id="3.30.70.100">
    <property type="match status" value="1"/>
</dbReference>
<dbReference type="GeneID" id="78275532"/>
<dbReference type="InterPro" id="IPR007138">
    <property type="entry name" value="ABM_dom"/>
</dbReference>
<organism evidence="2 3">
    <name type="scientific">Dubosiella newyorkensis</name>
    <dbReference type="NCBI Taxonomy" id="1862672"/>
    <lineage>
        <taxon>Bacteria</taxon>
        <taxon>Bacillati</taxon>
        <taxon>Bacillota</taxon>
        <taxon>Erysipelotrichia</taxon>
        <taxon>Erysipelotrichales</taxon>
        <taxon>Erysipelotrichaceae</taxon>
        <taxon>Dubosiella</taxon>
    </lineage>
</organism>
<dbReference type="InterPro" id="IPR011008">
    <property type="entry name" value="Dimeric_a/b-barrel"/>
</dbReference>
<accession>A0A1U7NMD1</accession>
<dbReference type="Proteomes" id="UP000186705">
    <property type="component" value="Unassembled WGS sequence"/>
</dbReference>
<proteinExistence type="predicted"/>
<dbReference type="SUPFAM" id="SSF54909">
    <property type="entry name" value="Dimeric alpha+beta barrel"/>
    <property type="match status" value="1"/>
</dbReference>
<sequence length="113" mass="13386">MSIVVNIYYSGQGGAARAFAEEMVATKLVDEIRKEEGCLRYEYFFPMDDRETVLLIDEWRDQDAINLHHKTELMSKISELRKKYDLTMKVERFQPIEVPYADQAYIIHNHKIK</sequence>
<dbReference type="EMBL" id="MPKA01000065">
    <property type="protein sequence ID" value="OLU46354.1"/>
    <property type="molecule type" value="Genomic_DNA"/>
</dbReference>
<dbReference type="GO" id="GO:0004497">
    <property type="term" value="F:monooxygenase activity"/>
    <property type="evidence" value="ECO:0007669"/>
    <property type="project" value="UniProtKB-KW"/>
</dbReference>
<protein>
    <submittedName>
        <fullName evidence="2">Antibiotic biosynthesis monooxygenase</fullName>
    </submittedName>
</protein>
<dbReference type="PROSITE" id="PS51725">
    <property type="entry name" value="ABM"/>
    <property type="match status" value="1"/>
</dbReference>
<name>A0A1U7NMD1_9FIRM</name>
<keyword evidence="3" id="KW-1185">Reference proteome</keyword>
<keyword evidence="2" id="KW-0560">Oxidoreductase</keyword>
<reference evidence="2 3" key="1">
    <citation type="submission" date="2016-11" db="EMBL/GenBank/DDBJ databases">
        <title>Description of two novel members of the family Erysipelotrichaceae: Ileibacterium lipovorans gen. nov., sp. nov. and Dubosiella newyorkensis, gen. nov., sp. nov.</title>
        <authorList>
            <person name="Cox L.M."/>
            <person name="Sohn J."/>
            <person name="Tyrrell K.L."/>
            <person name="Citron D.M."/>
            <person name="Lawson P.A."/>
            <person name="Patel N.B."/>
            <person name="Iizumi T."/>
            <person name="Perez-Perez G.I."/>
            <person name="Goldstein E.J."/>
            <person name="Blaser M.J."/>
        </authorList>
    </citation>
    <scope>NUCLEOTIDE SEQUENCE [LARGE SCALE GENOMIC DNA]</scope>
    <source>
        <strain evidence="2 3">NYU-BL-A4</strain>
    </source>
</reference>
<gene>
    <name evidence="2" type="ORF">BO225_06190</name>
</gene>